<keyword evidence="3" id="KW-0663">Pyridoxal phosphate</keyword>
<gene>
    <name evidence="7" type="ORF">HELGO_WM53620</name>
</gene>
<dbReference type="InterPro" id="IPR001597">
    <property type="entry name" value="ArAA_b-elim_lyase/Thr_aldolase"/>
</dbReference>
<evidence type="ECO:0000256" key="2">
    <source>
        <dbReference type="ARBA" id="ARBA00006966"/>
    </source>
</evidence>
<dbReference type="Gene3D" id="3.40.640.10">
    <property type="entry name" value="Type I PLP-dependent aspartate aminotransferase-like (Major domain)"/>
    <property type="match status" value="1"/>
</dbReference>
<organism evidence="7">
    <name type="scientific">uncultured Aureispira sp</name>
    <dbReference type="NCBI Taxonomy" id="1331704"/>
    <lineage>
        <taxon>Bacteria</taxon>
        <taxon>Pseudomonadati</taxon>
        <taxon>Bacteroidota</taxon>
        <taxon>Saprospiria</taxon>
        <taxon>Saprospirales</taxon>
        <taxon>Saprospiraceae</taxon>
        <taxon>Aureispira</taxon>
        <taxon>environmental samples</taxon>
    </lineage>
</organism>
<dbReference type="NCBIfam" id="NF041359">
    <property type="entry name" value="GntG_guanitoxin"/>
    <property type="match status" value="1"/>
</dbReference>
<evidence type="ECO:0000256" key="5">
    <source>
        <dbReference type="PIRSR" id="PIRSR017617-1"/>
    </source>
</evidence>
<dbReference type="GO" id="GO:0005829">
    <property type="term" value="C:cytosol"/>
    <property type="evidence" value="ECO:0007669"/>
    <property type="project" value="TreeGrafter"/>
</dbReference>
<dbReference type="EC" id="2.1.2.1" evidence="7"/>
<dbReference type="InterPro" id="IPR023603">
    <property type="entry name" value="Low_specificity_L-TA-like"/>
</dbReference>
<dbReference type="PIRSF" id="PIRSF017617">
    <property type="entry name" value="Thr_aldolase"/>
    <property type="match status" value="1"/>
</dbReference>
<dbReference type="GO" id="GO:0008732">
    <property type="term" value="F:L-allo-threonine aldolase activity"/>
    <property type="evidence" value="ECO:0007669"/>
    <property type="project" value="TreeGrafter"/>
</dbReference>
<comment type="cofactor">
    <cofactor evidence="1">
        <name>pyridoxal 5'-phosphate</name>
        <dbReference type="ChEBI" id="CHEBI:597326"/>
    </cofactor>
</comment>
<comment type="similarity">
    <text evidence="2">Belongs to the threonine aldolase family.</text>
</comment>
<evidence type="ECO:0000313" key="7">
    <source>
        <dbReference type="EMBL" id="CAA6827769.1"/>
    </source>
</evidence>
<dbReference type="GO" id="GO:0004372">
    <property type="term" value="F:glycine hydroxymethyltransferase activity"/>
    <property type="evidence" value="ECO:0007669"/>
    <property type="project" value="UniProtKB-EC"/>
</dbReference>
<dbReference type="InterPro" id="IPR015421">
    <property type="entry name" value="PyrdxlP-dep_Trfase_major"/>
</dbReference>
<sequence>MLDSTKIEAKMIIDLRSDTVTQPTLEMKEVMLNAPLGDDVFGDDPSINELEAYAADLFGMEAAVFCPSGTMTNQIAIKVHSNAPGELICDELSHVYKYEGGGVGFNSGLATHLLKGQQGRLTAAQIEAAIQPDDPHFPETQLVSLENTCNKGGGTIYDIEELKKIRILCKERGLKLHLDGARVFNALVESDYTALDLGAQFDSISVCLSKGLGAPVGSVLLGTRHSIKKARRIRKLFGGGMRQAGSLAAAATFALKNNIERLRDDHTKAKILEKTLEQCRYVKNVLPVYTNIVVFEVQDDVLHSDVIEKLNQENIRTVAFGPQQIRLVTHLDFTENMLERTVHLLQNIY</sequence>
<dbReference type="SUPFAM" id="SSF53383">
    <property type="entry name" value="PLP-dependent transferases"/>
    <property type="match status" value="1"/>
</dbReference>
<evidence type="ECO:0000259" key="6">
    <source>
        <dbReference type="Pfam" id="PF01212"/>
    </source>
</evidence>
<keyword evidence="4" id="KW-0456">Lyase</keyword>
<dbReference type="InterPro" id="IPR015424">
    <property type="entry name" value="PyrdxlP-dep_Trfase"/>
</dbReference>
<feature type="domain" description="Aromatic amino acid beta-eliminating lyase/threonine aldolase" evidence="6">
    <location>
        <begin position="14"/>
        <end position="299"/>
    </location>
</feature>
<dbReference type="PANTHER" id="PTHR48097">
    <property type="entry name" value="L-THREONINE ALDOLASE-RELATED"/>
    <property type="match status" value="1"/>
</dbReference>
<dbReference type="InterPro" id="IPR015422">
    <property type="entry name" value="PyrdxlP-dep_Trfase_small"/>
</dbReference>
<dbReference type="Gene3D" id="3.90.1150.10">
    <property type="entry name" value="Aspartate Aminotransferase, domain 1"/>
    <property type="match status" value="1"/>
</dbReference>
<reference evidence="7" key="1">
    <citation type="submission" date="2020-01" db="EMBL/GenBank/DDBJ databases">
        <authorList>
            <person name="Meier V. D."/>
            <person name="Meier V D."/>
        </authorList>
    </citation>
    <scope>NUCLEOTIDE SEQUENCE</scope>
    <source>
        <strain evidence="7">HLG_WM_MAG_10</strain>
    </source>
</reference>
<dbReference type="AlphaFoldDB" id="A0A6S6U7L4"/>
<dbReference type="EMBL" id="CACVAQ010000411">
    <property type="protein sequence ID" value="CAA6827769.1"/>
    <property type="molecule type" value="Genomic_DNA"/>
</dbReference>
<evidence type="ECO:0000256" key="4">
    <source>
        <dbReference type="ARBA" id="ARBA00023239"/>
    </source>
</evidence>
<evidence type="ECO:0000256" key="3">
    <source>
        <dbReference type="ARBA" id="ARBA00022898"/>
    </source>
</evidence>
<dbReference type="GO" id="GO:0006567">
    <property type="term" value="P:L-threonine catabolic process"/>
    <property type="evidence" value="ECO:0007669"/>
    <property type="project" value="TreeGrafter"/>
</dbReference>
<feature type="modified residue" description="N6-(pyridoxal phosphate)lysine" evidence="5">
    <location>
        <position position="210"/>
    </location>
</feature>
<accession>A0A6S6U7L4</accession>
<keyword evidence="7" id="KW-0808">Transferase</keyword>
<name>A0A6S6U7L4_9BACT</name>
<protein>
    <submittedName>
        <fullName evidence="7">L-allo-threonine aldolase (EC)</fullName>
        <ecNumber evidence="7">2.1.2.1</ecNumber>
    </submittedName>
</protein>
<dbReference type="GO" id="GO:0006545">
    <property type="term" value="P:glycine biosynthetic process"/>
    <property type="evidence" value="ECO:0007669"/>
    <property type="project" value="TreeGrafter"/>
</dbReference>
<dbReference type="FunFam" id="3.40.640.10:FF:000030">
    <property type="entry name" value="Low-specificity L-threonine aldolase"/>
    <property type="match status" value="1"/>
</dbReference>
<evidence type="ECO:0000256" key="1">
    <source>
        <dbReference type="ARBA" id="ARBA00001933"/>
    </source>
</evidence>
<proteinExistence type="inferred from homology"/>
<dbReference type="PANTHER" id="PTHR48097:SF9">
    <property type="entry name" value="L-THREONINE ALDOLASE"/>
    <property type="match status" value="1"/>
</dbReference>
<dbReference type="CDD" id="cd06502">
    <property type="entry name" value="TA_like"/>
    <property type="match status" value="1"/>
</dbReference>
<dbReference type="Pfam" id="PF01212">
    <property type="entry name" value="Beta_elim_lyase"/>
    <property type="match status" value="1"/>
</dbReference>